<keyword evidence="2" id="KW-1185">Reference proteome</keyword>
<dbReference type="Proteomes" id="UP000789920">
    <property type="component" value="Unassembled WGS sequence"/>
</dbReference>
<evidence type="ECO:0000313" key="2">
    <source>
        <dbReference type="Proteomes" id="UP000789920"/>
    </source>
</evidence>
<feature type="non-terminal residue" evidence="1">
    <location>
        <position position="1"/>
    </location>
</feature>
<reference evidence="1" key="1">
    <citation type="submission" date="2021-06" db="EMBL/GenBank/DDBJ databases">
        <authorList>
            <person name="Kallberg Y."/>
            <person name="Tangrot J."/>
            <person name="Rosling A."/>
        </authorList>
    </citation>
    <scope>NUCLEOTIDE SEQUENCE</scope>
    <source>
        <strain evidence="1">MA461A</strain>
    </source>
</reference>
<feature type="non-terminal residue" evidence="1">
    <location>
        <position position="188"/>
    </location>
</feature>
<name>A0ACA9R8P0_9GLOM</name>
<accession>A0ACA9R8P0</accession>
<gene>
    <name evidence="1" type="ORF">RPERSI_LOCUS17791</name>
</gene>
<organism evidence="1 2">
    <name type="scientific">Racocetra persica</name>
    <dbReference type="NCBI Taxonomy" id="160502"/>
    <lineage>
        <taxon>Eukaryota</taxon>
        <taxon>Fungi</taxon>
        <taxon>Fungi incertae sedis</taxon>
        <taxon>Mucoromycota</taxon>
        <taxon>Glomeromycotina</taxon>
        <taxon>Glomeromycetes</taxon>
        <taxon>Diversisporales</taxon>
        <taxon>Gigasporaceae</taxon>
        <taxon>Racocetra</taxon>
    </lineage>
</organism>
<proteinExistence type="predicted"/>
<comment type="caution">
    <text evidence="1">The sequence shown here is derived from an EMBL/GenBank/DDBJ whole genome shotgun (WGS) entry which is preliminary data.</text>
</comment>
<dbReference type="EMBL" id="CAJVQC010046059">
    <property type="protein sequence ID" value="CAG8782412.1"/>
    <property type="molecule type" value="Genomic_DNA"/>
</dbReference>
<protein>
    <submittedName>
        <fullName evidence="1">6210_t:CDS:1</fullName>
    </submittedName>
</protein>
<evidence type="ECO:0000313" key="1">
    <source>
        <dbReference type="EMBL" id="CAG8782412.1"/>
    </source>
</evidence>
<sequence>MSLFNDPFSPFYDPYFDSGISSPRTSTFDWTPDTSWNAFSIGPETPTWDQTTSRTLDTAPRSRGLPISDQSRNFGSRIKVNKMGDIVWRPATDIYDTNDAFIIHVDLPGVPKEDISINLRNVELVVQGESKRKPAYEAATSRVRERRVGKFRKVVFLPRDCASKRDNVEAKFQNGLLEIKVPRGGADQ</sequence>